<keyword evidence="2" id="KW-0574">Periplasm</keyword>
<dbReference type="GO" id="GO:0015888">
    <property type="term" value="P:thiamine transport"/>
    <property type="evidence" value="ECO:0007669"/>
    <property type="project" value="TreeGrafter"/>
</dbReference>
<proteinExistence type="predicted"/>
<dbReference type="Proteomes" id="UP000241247">
    <property type="component" value="Unassembled WGS sequence"/>
</dbReference>
<dbReference type="GO" id="GO:0030975">
    <property type="term" value="F:thiamine binding"/>
    <property type="evidence" value="ECO:0007669"/>
    <property type="project" value="TreeGrafter"/>
</dbReference>
<evidence type="ECO:0000313" key="4">
    <source>
        <dbReference type="EMBL" id="PTM96278.1"/>
    </source>
</evidence>
<keyword evidence="1 3" id="KW-0732">Signal</keyword>
<dbReference type="OrthoDB" id="9766989at2"/>
<dbReference type="RefSeq" id="WP_108002347.1">
    <property type="nucleotide sequence ID" value="NZ_JBHEEX010000002.1"/>
</dbReference>
<comment type="caution">
    <text evidence="4">The sequence shown here is derived from an EMBL/GenBank/DDBJ whole genome shotgun (WGS) entry which is preliminary data.</text>
</comment>
<dbReference type="PANTHER" id="PTHR30006:SF2">
    <property type="entry name" value="ABC TRANSPORTER SUBSTRATE-BINDING PROTEIN"/>
    <property type="match status" value="1"/>
</dbReference>
<dbReference type="GO" id="GO:0030288">
    <property type="term" value="C:outer membrane-bounded periplasmic space"/>
    <property type="evidence" value="ECO:0007669"/>
    <property type="project" value="TreeGrafter"/>
</dbReference>
<name>A0A2T5BBC7_MYCDI</name>
<evidence type="ECO:0000256" key="2">
    <source>
        <dbReference type="ARBA" id="ARBA00022764"/>
    </source>
</evidence>
<feature type="signal peptide" evidence="3">
    <location>
        <begin position="1"/>
        <end position="27"/>
    </location>
</feature>
<dbReference type="PANTHER" id="PTHR30006">
    <property type="entry name" value="THIAMINE-BINDING PERIPLASMIC PROTEIN-RELATED"/>
    <property type="match status" value="1"/>
</dbReference>
<reference evidence="4 5" key="1">
    <citation type="submission" date="2018-04" db="EMBL/GenBank/DDBJ databases">
        <title>Genomic Encyclopedia of Type Strains, Phase IV (KMG-IV): sequencing the most valuable type-strain genomes for metagenomic binning, comparative biology and taxonomic classification.</title>
        <authorList>
            <person name="Goeker M."/>
        </authorList>
    </citation>
    <scope>NUCLEOTIDE SEQUENCE [LARGE SCALE GENOMIC DNA]</scope>
    <source>
        <strain evidence="4 5">DSM 7138</strain>
    </source>
</reference>
<protein>
    <submittedName>
        <fullName evidence="4">Iron(III) transport system substrate-binding protein</fullName>
    </submittedName>
</protein>
<evidence type="ECO:0000256" key="3">
    <source>
        <dbReference type="SAM" id="SignalP"/>
    </source>
</evidence>
<dbReference type="SUPFAM" id="SSF53850">
    <property type="entry name" value="Periplasmic binding protein-like II"/>
    <property type="match status" value="1"/>
</dbReference>
<dbReference type="GO" id="GO:0030976">
    <property type="term" value="F:thiamine pyrophosphate binding"/>
    <property type="evidence" value="ECO:0007669"/>
    <property type="project" value="TreeGrafter"/>
</dbReference>
<dbReference type="Gene3D" id="3.40.190.10">
    <property type="entry name" value="Periplasmic binding protein-like II"/>
    <property type="match status" value="2"/>
</dbReference>
<keyword evidence="5" id="KW-1185">Reference proteome</keyword>
<dbReference type="Pfam" id="PF01547">
    <property type="entry name" value="SBP_bac_1"/>
    <property type="match status" value="1"/>
</dbReference>
<dbReference type="AlphaFoldDB" id="A0A2T5BBC7"/>
<feature type="chain" id="PRO_5015481448" evidence="3">
    <location>
        <begin position="28"/>
        <end position="322"/>
    </location>
</feature>
<evidence type="ECO:0000313" key="5">
    <source>
        <dbReference type="Proteomes" id="UP000241247"/>
    </source>
</evidence>
<evidence type="ECO:0000256" key="1">
    <source>
        <dbReference type="ARBA" id="ARBA00022729"/>
    </source>
</evidence>
<dbReference type="InterPro" id="IPR006059">
    <property type="entry name" value="SBP"/>
</dbReference>
<dbReference type="EMBL" id="PZZZ01000003">
    <property type="protein sequence ID" value="PTM96278.1"/>
    <property type="molecule type" value="Genomic_DNA"/>
</dbReference>
<sequence length="322" mass="34582">MAIIKSNLKHLTTTLACLALTSTAAMAKELVIYNASDSVNTALVEAFRAKHPDIEVKFVSGSTGPIAERAIAEKANPQADVIYLVNNTALEQLTAAGVFEPYEPKDSQISEQFRHPDGFYNKHFATTMCMVVNTERLASKNLPMPNSWEDLLKPVYDNEISLPSPMKSGTGGAILTTFVDAFGWPFVENLNENVFKYSDGGSGGAELAAAGEVAIGLSFDTTCYQLKSSGRPVEVVYSGITPNVTEGGGLVAGAPNPEEAKLFLDFMASKDAAEVLGKVVGATAVPGYGLVDLSKVTLWNMRRPVAIDEFRTEFNTRILSKS</sequence>
<gene>
    <name evidence="4" type="ORF">C7449_103292</name>
</gene>
<organism evidence="4 5">
    <name type="scientific">Mycoplana dimorpha</name>
    <dbReference type="NCBI Taxonomy" id="28320"/>
    <lineage>
        <taxon>Bacteria</taxon>
        <taxon>Pseudomonadati</taxon>
        <taxon>Pseudomonadota</taxon>
        <taxon>Alphaproteobacteria</taxon>
        <taxon>Hyphomicrobiales</taxon>
        <taxon>Rhizobiaceae</taxon>
        <taxon>Mycoplana</taxon>
    </lineage>
</organism>
<accession>A0A2T5BBC7</accession>